<proteinExistence type="predicted"/>
<dbReference type="EMBL" id="CAADFM010000344">
    <property type="protein sequence ID" value="VFK22411.1"/>
    <property type="molecule type" value="Genomic_DNA"/>
</dbReference>
<gene>
    <name evidence="1" type="ORF">BECKLPF1236A_GA0070988_103445</name>
    <name evidence="2" type="ORF">BECKLPF1236C_GA0070990_103595</name>
</gene>
<sequence>MIFYPRFSVPDFPGWVMKFWFRLGRVRYRKKFWEIRCVDQGLPPLSVLARSANMFPIKSIDVSIFFLFHAFNANRRLVIEKILPIFMTIFLYAFRRDLEWAPMDFFEPNALERQFIRGLA</sequence>
<evidence type="ECO:0000313" key="1">
    <source>
        <dbReference type="EMBL" id="VFK22411.1"/>
    </source>
</evidence>
<protein>
    <submittedName>
        <fullName evidence="1">Uncharacterized protein</fullName>
    </submittedName>
</protein>
<evidence type="ECO:0000313" key="2">
    <source>
        <dbReference type="EMBL" id="VFK35326.1"/>
    </source>
</evidence>
<dbReference type="EMBL" id="CAADFP010000359">
    <property type="protein sequence ID" value="VFK35326.1"/>
    <property type="molecule type" value="Genomic_DNA"/>
</dbReference>
<name>A0A450WZG5_9GAMM</name>
<accession>A0A450WZG5</accession>
<reference evidence="1" key="1">
    <citation type="submission" date="2019-02" db="EMBL/GenBank/DDBJ databases">
        <authorList>
            <person name="Gruber-Vodicka R. H."/>
            <person name="Seah K. B. B."/>
        </authorList>
    </citation>
    <scope>NUCLEOTIDE SEQUENCE</scope>
    <source>
        <strain evidence="1">BECK_S312</strain>
        <strain evidence="2">BECK_S426</strain>
    </source>
</reference>
<dbReference type="AlphaFoldDB" id="A0A450WZG5"/>
<organism evidence="1">
    <name type="scientific">Candidatus Kentrum sp. LPFa</name>
    <dbReference type="NCBI Taxonomy" id="2126335"/>
    <lineage>
        <taxon>Bacteria</taxon>
        <taxon>Pseudomonadati</taxon>
        <taxon>Pseudomonadota</taxon>
        <taxon>Gammaproteobacteria</taxon>
        <taxon>Candidatus Kentrum</taxon>
    </lineage>
</organism>